<proteinExistence type="predicted"/>
<feature type="domain" description="Fibronectin type-III" evidence="3">
    <location>
        <begin position="115"/>
        <end position="211"/>
    </location>
</feature>
<evidence type="ECO:0000313" key="5">
    <source>
        <dbReference type="Proteomes" id="UP000281553"/>
    </source>
</evidence>
<dbReference type="InterPro" id="IPR013783">
    <property type="entry name" value="Ig-like_fold"/>
</dbReference>
<sequence length="247" mass="26793">MRIFFAGYIMRQSRLILQLLVQTVGDLKASPLNDTAIRVSWTKPRPENDFKDEYYVTISIPGYGREITTNSTSIIVGDLNLFKLNKITVQAVWTNGTVVSKGASTSVQMPSTVPTVGDLKASPVNDTAIRVSWTKPLPENVFKDEYDVTISIQGYDREITTTSTSIIVGDLDLYKMNSITVQAVWANGTVVSKGASTSVQMPSTGASTPSNHNGTPANAKSSGANILAWNCNFYLLVCTLLGLSVLM</sequence>
<dbReference type="CDD" id="cd00063">
    <property type="entry name" value="FN3"/>
    <property type="match status" value="2"/>
</dbReference>
<dbReference type="PANTHER" id="PTHR46708:SF2">
    <property type="entry name" value="FIBRONECTIN TYPE-III DOMAIN-CONTAINING PROTEIN"/>
    <property type="match status" value="1"/>
</dbReference>
<dbReference type="EMBL" id="UYRU01065977">
    <property type="protein sequence ID" value="VDN16484.1"/>
    <property type="molecule type" value="Genomic_DNA"/>
</dbReference>
<evidence type="ECO:0000256" key="2">
    <source>
        <dbReference type="SAM" id="MobiDB-lite"/>
    </source>
</evidence>
<protein>
    <recommendedName>
        <fullName evidence="3">Fibronectin type-III domain-containing protein</fullName>
    </recommendedName>
</protein>
<dbReference type="InterPro" id="IPR050991">
    <property type="entry name" value="ECM_Regulatory_Proteins"/>
</dbReference>
<dbReference type="Gene3D" id="2.60.40.10">
    <property type="entry name" value="Immunoglobulins"/>
    <property type="match status" value="2"/>
</dbReference>
<dbReference type="OrthoDB" id="6381660at2759"/>
<dbReference type="InterPro" id="IPR003961">
    <property type="entry name" value="FN3_dom"/>
</dbReference>
<name>A0A3P7LI45_DIBLA</name>
<evidence type="ECO:0000256" key="1">
    <source>
        <dbReference type="ARBA" id="ARBA00022737"/>
    </source>
</evidence>
<dbReference type="PROSITE" id="PS50853">
    <property type="entry name" value="FN3"/>
    <property type="match status" value="2"/>
</dbReference>
<dbReference type="PANTHER" id="PTHR46708">
    <property type="entry name" value="TENASCIN"/>
    <property type="match status" value="1"/>
</dbReference>
<evidence type="ECO:0000259" key="3">
    <source>
        <dbReference type="PROSITE" id="PS50853"/>
    </source>
</evidence>
<keyword evidence="5" id="KW-1185">Reference proteome</keyword>
<reference evidence="4 5" key="1">
    <citation type="submission" date="2018-11" db="EMBL/GenBank/DDBJ databases">
        <authorList>
            <consortium name="Pathogen Informatics"/>
        </authorList>
    </citation>
    <scope>NUCLEOTIDE SEQUENCE [LARGE SCALE GENOMIC DNA]</scope>
</reference>
<dbReference type="SMART" id="SM00060">
    <property type="entry name" value="FN3"/>
    <property type="match status" value="2"/>
</dbReference>
<dbReference type="Proteomes" id="UP000281553">
    <property type="component" value="Unassembled WGS sequence"/>
</dbReference>
<feature type="domain" description="Fibronectin type-III" evidence="3">
    <location>
        <begin position="23"/>
        <end position="112"/>
    </location>
</feature>
<evidence type="ECO:0000313" key="4">
    <source>
        <dbReference type="EMBL" id="VDN16484.1"/>
    </source>
</evidence>
<dbReference type="SUPFAM" id="SSF49265">
    <property type="entry name" value="Fibronectin type III"/>
    <property type="match status" value="1"/>
</dbReference>
<keyword evidence="1" id="KW-0677">Repeat</keyword>
<dbReference type="InterPro" id="IPR036116">
    <property type="entry name" value="FN3_sf"/>
</dbReference>
<accession>A0A3P7LI45</accession>
<dbReference type="Pfam" id="PF00041">
    <property type="entry name" value="fn3"/>
    <property type="match status" value="2"/>
</dbReference>
<feature type="region of interest" description="Disordered" evidence="2">
    <location>
        <begin position="196"/>
        <end position="217"/>
    </location>
</feature>
<gene>
    <name evidence="4" type="ORF">DILT_LOCUS12315</name>
</gene>
<organism evidence="4 5">
    <name type="scientific">Dibothriocephalus latus</name>
    <name type="common">Fish tapeworm</name>
    <name type="synonym">Diphyllobothrium latum</name>
    <dbReference type="NCBI Taxonomy" id="60516"/>
    <lineage>
        <taxon>Eukaryota</taxon>
        <taxon>Metazoa</taxon>
        <taxon>Spiralia</taxon>
        <taxon>Lophotrochozoa</taxon>
        <taxon>Platyhelminthes</taxon>
        <taxon>Cestoda</taxon>
        <taxon>Eucestoda</taxon>
        <taxon>Diphyllobothriidea</taxon>
        <taxon>Diphyllobothriidae</taxon>
        <taxon>Dibothriocephalus</taxon>
    </lineage>
</organism>
<dbReference type="AlphaFoldDB" id="A0A3P7LI45"/>